<dbReference type="InterPro" id="IPR015943">
    <property type="entry name" value="WD40/YVTN_repeat-like_dom_sf"/>
</dbReference>
<sequence length="376" mass="42503">MTVAISTSIDQNTIRRRGTGLRAYNPDKAFKGYTLFAPLTGKGEVYLLNLEGEVVHQWNLPYPPGLYGYLLPNGNLFYNGKTPPDDSLRFPLWPAFKSGVVLEADPQGNIIWEYKHPDHHHDGRRLRNGNTILLAIEKIPQSLVSRIKGGVPGTEADGDIYADVLYEVTPGGEIVWTWHAYEHLDPDIFTITPQDHRHEWTHGNTVGELADGNIIVSFRNISTVAIVDRQTGKIIWTLGDDVLAQQHFPNELPNGNILIFDNGAHRRHTALNFSRVIEVNRQTKEIVWEYTDSPPHNFFSSYISGAQRLANGNTLITEGAFGRIFEVTIEGEIVWEYINPHFALRNVPGEKSLVTRGEQNSVFRAFRYAPEEVPWL</sequence>
<dbReference type="PANTHER" id="PTHR35340">
    <property type="entry name" value="PQQ ENZYME REPEAT PROTEIN-RELATED"/>
    <property type="match status" value="1"/>
</dbReference>
<dbReference type="PANTHER" id="PTHR35340:SF5">
    <property type="entry name" value="ASST-DOMAIN-CONTAINING PROTEIN"/>
    <property type="match status" value="1"/>
</dbReference>
<dbReference type="InterPro" id="IPR039535">
    <property type="entry name" value="ASST-like"/>
</dbReference>
<dbReference type="Gene3D" id="2.130.10.10">
    <property type="entry name" value="YVTN repeat-like/Quinoprotein amine dehydrogenase"/>
    <property type="match status" value="1"/>
</dbReference>
<dbReference type="RefSeq" id="WP_198127537.1">
    <property type="nucleotide sequence ID" value="NZ_JAECZC010000069.1"/>
</dbReference>
<dbReference type="InterPro" id="IPR011047">
    <property type="entry name" value="Quinoprotein_ADH-like_sf"/>
</dbReference>
<keyword evidence="2" id="KW-1185">Reference proteome</keyword>
<comment type="caution">
    <text evidence="1">The sequence shown here is derived from an EMBL/GenBank/DDBJ whole genome shotgun (WGS) entry which is preliminary data.</text>
</comment>
<protein>
    <submittedName>
        <fullName evidence="1">Aryl-sulfate sulfotransferase</fullName>
    </submittedName>
</protein>
<dbReference type="EMBL" id="JAECZC010000069">
    <property type="protein sequence ID" value="MBH8565748.1"/>
    <property type="molecule type" value="Genomic_DNA"/>
</dbReference>
<dbReference type="SUPFAM" id="SSF50998">
    <property type="entry name" value="Quinoprotein alcohol dehydrogenase-like"/>
    <property type="match status" value="1"/>
</dbReference>
<organism evidence="1 2">
    <name type="scientific">Amazonocrinis nigriterrae CENA67</name>
    <dbReference type="NCBI Taxonomy" id="2794033"/>
    <lineage>
        <taxon>Bacteria</taxon>
        <taxon>Bacillati</taxon>
        <taxon>Cyanobacteriota</taxon>
        <taxon>Cyanophyceae</taxon>
        <taxon>Nostocales</taxon>
        <taxon>Nostocaceae</taxon>
        <taxon>Amazonocrinis</taxon>
        <taxon>Amazonocrinis nigriterrae</taxon>
    </lineage>
</organism>
<name>A0A8J7LAR6_9NOST</name>
<reference evidence="1 2" key="1">
    <citation type="journal article" date="2021" name="Int. J. Syst. Evol. Microbiol.">
        <title>Amazonocrinis nigriterrae gen. nov., sp. nov., Atlanticothrix silvestris gen. nov., sp. nov. and Dendronalium phyllosphericum gen. nov., sp. nov., nostocacean cyanobacteria from Brazilian environments.</title>
        <authorList>
            <person name="Alvarenga D.O."/>
            <person name="Andreote A.P.D."/>
            <person name="Branco L.H.Z."/>
            <person name="Delbaje E."/>
            <person name="Cruz R.B."/>
            <person name="Varani A.M."/>
            <person name="Fiore M.F."/>
        </authorList>
    </citation>
    <scope>NUCLEOTIDE SEQUENCE [LARGE SCALE GENOMIC DNA]</scope>
    <source>
        <strain evidence="1 2">CENA67</strain>
    </source>
</reference>
<dbReference type="InterPro" id="IPR053143">
    <property type="entry name" value="Arylsulfate_ST"/>
</dbReference>
<dbReference type="Pfam" id="PF14269">
    <property type="entry name" value="Arylsulfotran_2"/>
    <property type="match status" value="1"/>
</dbReference>
<accession>A0A8J7LAR6</accession>
<dbReference type="AlphaFoldDB" id="A0A8J7LAR6"/>
<dbReference type="Proteomes" id="UP000632766">
    <property type="component" value="Unassembled WGS sequence"/>
</dbReference>
<evidence type="ECO:0000313" key="1">
    <source>
        <dbReference type="EMBL" id="MBH8565748.1"/>
    </source>
</evidence>
<evidence type="ECO:0000313" key="2">
    <source>
        <dbReference type="Proteomes" id="UP000632766"/>
    </source>
</evidence>
<proteinExistence type="predicted"/>
<gene>
    <name evidence="1" type="ORF">I8748_26855</name>
</gene>